<evidence type="ECO:0000313" key="2">
    <source>
        <dbReference type="EMBL" id="ASD63717.1"/>
    </source>
</evidence>
<evidence type="ECO:0008006" key="4">
    <source>
        <dbReference type="Google" id="ProtNLM"/>
    </source>
</evidence>
<feature type="chain" id="PRO_5011966806" description="Lipoprotein" evidence="1">
    <location>
        <begin position="23"/>
        <end position="202"/>
    </location>
</feature>
<dbReference type="PROSITE" id="PS51257">
    <property type="entry name" value="PROKAR_LIPOPROTEIN"/>
    <property type="match status" value="1"/>
</dbReference>
<evidence type="ECO:0000313" key="3">
    <source>
        <dbReference type="Proteomes" id="UP000197003"/>
    </source>
</evidence>
<feature type="signal peptide" evidence="1">
    <location>
        <begin position="1"/>
        <end position="22"/>
    </location>
</feature>
<name>A0A1Z3N8E7_BDEBC</name>
<keyword evidence="1" id="KW-0732">Signal</keyword>
<dbReference type="AlphaFoldDB" id="A0A1Z3N8E7"/>
<organism evidence="2 3">
    <name type="scientific">Bdellovibrio bacteriovorus</name>
    <dbReference type="NCBI Taxonomy" id="959"/>
    <lineage>
        <taxon>Bacteria</taxon>
        <taxon>Pseudomonadati</taxon>
        <taxon>Bdellovibrionota</taxon>
        <taxon>Bdellovibrionia</taxon>
        <taxon>Bdellovibrionales</taxon>
        <taxon>Pseudobdellovibrionaceae</taxon>
        <taxon>Bdellovibrio</taxon>
    </lineage>
</organism>
<sequence>MTKTKMIFAALLAGSLMMTACAKKDSEFAARYAKNKMGASVVDGAKTQEAGEQAAAQGLEADIVGVKRYWTPQGQPGPRVVMATILINNTEFPVTSHHYSTEIVDGSVDVNGYNIRYHAMCGNDECNPYYAAMEVYQNGRIVIQEGIRIYFDKTKPEHQDLYQWLSPGNELPLLGSSQTDPRGMVGYLNQAVTGGSSSSLIK</sequence>
<accession>A0A1Z3N8E7</accession>
<evidence type="ECO:0000256" key="1">
    <source>
        <dbReference type="SAM" id="SignalP"/>
    </source>
</evidence>
<proteinExistence type="predicted"/>
<dbReference type="RefSeq" id="WP_088565236.1">
    <property type="nucleotide sequence ID" value="NZ_CP020946.1"/>
</dbReference>
<dbReference type="Proteomes" id="UP000197003">
    <property type="component" value="Chromosome"/>
</dbReference>
<dbReference type="OrthoDB" id="5292883at2"/>
<reference evidence="2 3" key="1">
    <citation type="submission" date="2017-04" db="EMBL/GenBank/DDBJ databases">
        <title>Whole genome sequence of Bdellovibrio bacteriovorus strain SSB218315.</title>
        <authorList>
            <person name="Oyedara O."/>
            <person name="Rodriguez-Perez M.A."/>
        </authorList>
    </citation>
    <scope>NUCLEOTIDE SEQUENCE [LARGE SCALE GENOMIC DNA]</scope>
    <source>
        <strain evidence="2 3">SSB218315</strain>
    </source>
</reference>
<dbReference type="EMBL" id="CP020946">
    <property type="protein sequence ID" value="ASD63717.1"/>
    <property type="molecule type" value="Genomic_DNA"/>
</dbReference>
<gene>
    <name evidence="2" type="ORF">B9G79_09085</name>
</gene>
<protein>
    <recommendedName>
        <fullName evidence="4">Lipoprotein</fullName>
    </recommendedName>
</protein>